<dbReference type="Gene3D" id="3.30.70.1170">
    <property type="entry name" value="Sun protein, domain 3"/>
    <property type="match status" value="1"/>
</dbReference>
<feature type="binding site" evidence="5">
    <location>
        <position position="291"/>
    </location>
    <ligand>
        <name>S-adenosyl-L-methionine</name>
        <dbReference type="ChEBI" id="CHEBI:59789"/>
    </ligand>
</feature>
<comment type="caution">
    <text evidence="5">Lacks conserved residue(s) required for the propagation of feature annotation.</text>
</comment>
<keyword evidence="1 5" id="KW-0489">Methyltransferase</keyword>
<name>A0A1I0PGR7_9RHOB</name>
<keyword evidence="3 5" id="KW-0949">S-adenosyl-L-methionine</keyword>
<dbReference type="Pfam" id="PF22458">
    <property type="entry name" value="RsmF-B_ferredox"/>
    <property type="match status" value="1"/>
</dbReference>
<reference evidence="7 8" key="1">
    <citation type="submission" date="2016-10" db="EMBL/GenBank/DDBJ databases">
        <authorList>
            <person name="de Groot N.N."/>
        </authorList>
    </citation>
    <scope>NUCLEOTIDE SEQUENCE [LARGE SCALE GENOMIC DNA]</scope>
    <source>
        <strain evidence="7 8">DSM 17925</strain>
    </source>
</reference>
<evidence type="ECO:0000256" key="2">
    <source>
        <dbReference type="ARBA" id="ARBA00022679"/>
    </source>
</evidence>
<dbReference type="InterPro" id="IPR023267">
    <property type="entry name" value="RCMT"/>
</dbReference>
<dbReference type="InterPro" id="IPR049560">
    <property type="entry name" value="MeTrfase_RsmB-F_NOP2_cat"/>
</dbReference>
<dbReference type="PANTHER" id="PTHR22807">
    <property type="entry name" value="NOP2 YEAST -RELATED NOL1/NOP2/FMU SUN DOMAIN-CONTAINING"/>
    <property type="match status" value="1"/>
</dbReference>
<feature type="active site" description="Nucleophile" evidence="5">
    <location>
        <position position="344"/>
    </location>
</feature>
<dbReference type="GO" id="GO:0008173">
    <property type="term" value="F:RNA methyltransferase activity"/>
    <property type="evidence" value="ECO:0007669"/>
    <property type="project" value="InterPro"/>
</dbReference>
<evidence type="ECO:0000259" key="6">
    <source>
        <dbReference type="PROSITE" id="PS51686"/>
    </source>
</evidence>
<accession>A0A1I0PGR7</accession>
<proteinExistence type="inferred from homology"/>
<dbReference type="RefSeq" id="WP_089991502.1">
    <property type="nucleotide sequence ID" value="NZ_FOIZ01000001.1"/>
</dbReference>
<sequence>MTPAARYAAAIDVLDAILSGAVAERAITQWARSNRFAGSKDRAAIRDHVFDVLRAKRSLSAIGDAQTARGMILGLLRRDGIAPETVFGAGDYGPSALTDAESRAPNVDINAQTAEMCDLPDWLWPDWQESLGDQAVAAARIQQRRAGIFLRVNLRKTDVEAARIALAEDGISTHVVPEVKTCLQVTENERRILQSHAYLNGWVELQDTASQMAMLALNVPQDARVLDYCAGGGGKALALADIYGACVTAHDSDPRRMGDLDARAKRAGVTIVQRNTDALSKEPPFDVVLCDAPCSGSGTWRRTPEAKWGLTSDKLHYYNELQREILAKCASLTTSTGVLAYATCSVLRAENDEITAQFLSNHPDWRSRSVLRLYPTELHDGFYLNVFTPKNTR</sequence>
<dbReference type="Proteomes" id="UP000199167">
    <property type="component" value="Unassembled WGS sequence"/>
</dbReference>
<dbReference type="EMBL" id="FOIZ01000001">
    <property type="protein sequence ID" value="SEW13385.1"/>
    <property type="molecule type" value="Genomic_DNA"/>
</dbReference>
<feature type="binding site" evidence="5">
    <location>
        <position position="251"/>
    </location>
    <ligand>
        <name>S-adenosyl-L-methionine</name>
        <dbReference type="ChEBI" id="CHEBI:59789"/>
    </ligand>
</feature>
<evidence type="ECO:0000313" key="8">
    <source>
        <dbReference type="Proteomes" id="UP000199167"/>
    </source>
</evidence>
<keyword evidence="2 5" id="KW-0808">Transferase</keyword>
<protein>
    <submittedName>
        <fullName evidence="7">16S rRNA (Cytosine967-C5)-methyltransferase</fullName>
    </submittedName>
</protein>
<evidence type="ECO:0000256" key="3">
    <source>
        <dbReference type="ARBA" id="ARBA00022691"/>
    </source>
</evidence>
<evidence type="ECO:0000256" key="1">
    <source>
        <dbReference type="ARBA" id="ARBA00022603"/>
    </source>
</evidence>
<feature type="domain" description="SAM-dependent MTase RsmB/NOP-type" evidence="6">
    <location>
        <begin position="138"/>
        <end position="393"/>
    </location>
</feature>
<dbReference type="SUPFAM" id="SSF53335">
    <property type="entry name" value="S-adenosyl-L-methionine-dependent methyltransferases"/>
    <property type="match status" value="1"/>
</dbReference>
<dbReference type="AlphaFoldDB" id="A0A1I0PGR7"/>
<dbReference type="CDD" id="cd02440">
    <property type="entry name" value="AdoMet_MTases"/>
    <property type="match status" value="1"/>
</dbReference>
<dbReference type="PROSITE" id="PS51686">
    <property type="entry name" value="SAM_MT_RSMB_NOP"/>
    <property type="match status" value="1"/>
</dbReference>
<gene>
    <name evidence="7" type="ORF">SAMN04488515_1215</name>
</gene>
<dbReference type="GO" id="GO:0001510">
    <property type="term" value="P:RNA methylation"/>
    <property type="evidence" value="ECO:0007669"/>
    <property type="project" value="InterPro"/>
</dbReference>
<organism evidence="7 8">
    <name type="scientific">Cognatiyoonia koreensis</name>
    <dbReference type="NCBI Taxonomy" id="364200"/>
    <lineage>
        <taxon>Bacteria</taxon>
        <taxon>Pseudomonadati</taxon>
        <taxon>Pseudomonadota</taxon>
        <taxon>Alphaproteobacteria</taxon>
        <taxon>Rhodobacterales</taxon>
        <taxon>Paracoccaceae</taxon>
        <taxon>Cognatiyoonia</taxon>
    </lineage>
</organism>
<dbReference type="InterPro" id="IPR029063">
    <property type="entry name" value="SAM-dependent_MTases_sf"/>
</dbReference>
<evidence type="ECO:0000256" key="4">
    <source>
        <dbReference type="ARBA" id="ARBA00022884"/>
    </source>
</evidence>
<evidence type="ECO:0000313" key="7">
    <source>
        <dbReference type="EMBL" id="SEW13385.1"/>
    </source>
</evidence>
<dbReference type="PANTHER" id="PTHR22807:SF53">
    <property type="entry name" value="RIBOSOMAL RNA SMALL SUBUNIT METHYLTRANSFERASE B-RELATED"/>
    <property type="match status" value="1"/>
</dbReference>
<dbReference type="GO" id="GO:0003723">
    <property type="term" value="F:RNA binding"/>
    <property type="evidence" value="ECO:0007669"/>
    <property type="project" value="UniProtKB-UniRule"/>
</dbReference>
<dbReference type="PRINTS" id="PR02008">
    <property type="entry name" value="RCMTFAMILY"/>
</dbReference>
<dbReference type="STRING" id="364200.SAMN04488515_1215"/>
<comment type="similarity">
    <text evidence="5">Belongs to the class I-like SAM-binding methyltransferase superfamily. RsmB/NOP family.</text>
</comment>
<dbReference type="OrthoDB" id="9810297at2"/>
<keyword evidence="4 5" id="KW-0694">RNA-binding</keyword>
<evidence type="ECO:0000256" key="5">
    <source>
        <dbReference type="PROSITE-ProRule" id="PRU01023"/>
    </source>
</evidence>
<dbReference type="Gene3D" id="3.40.50.150">
    <property type="entry name" value="Vaccinia Virus protein VP39"/>
    <property type="match status" value="1"/>
</dbReference>
<dbReference type="Pfam" id="PF01189">
    <property type="entry name" value="Methyltr_RsmB-F"/>
    <property type="match status" value="1"/>
</dbReference>
<dbReference type="InterPro" id="IPR054728">
    <property type="entry name" value="RsmB-like_ferredoxin"/>
</dbReference>
<keyword evidence="8" id="KW-1185">Reference proteome</keyword>
<dbReference type="InterPro" id="IPR001678">
    <property type="entry name" value="MeTrfase_RsmB-F_NOP2_dom"/>
</dbReference>